<dbReference type="Proteomes" id="UP000301309">
    <property type="component" value="Unassembled WGS sequence"/>
</dbReference>
<dbReference type="EMBL" id="BJHW01000001">
    <property type="protein sequence ID" value="GDY54305.1"/>
    <property type="molecule type" value="Genomic_DNA"/>
</dbReference>
<comment type="caution">
    <text evidence="1">The sequence shown here is derived from an EMBL/GenBank/DDBJ whole genome shotgun (WGS) entry which is preliminary data.</text>
</comment>
<gene>
    <name evidence="1" type="ORF">SVIO_049280</name>
</gene>
<organism evidence="1 2">
    <name type="scientific">Streptomyces violaceusniger</name>
    <dbReference type="NCBI Taxonomy" id="68280"/>
    <lineage>
        <taxon>Bacteria</taxon>
        <taxon>Bacillati</taxon>
        <taxon>Actinomycetota</taxon>
        <taxon>Actinomycetes</taxon>
        <taxon>Kitasatosporales</taxon>
        <taxon>Streptomycetaceae</taxon>
        <taxon>Streptomyces</taxon>
        <taxon>Streptomyces violaceusniger group</taxon>
    </lineage>
</organism>
<name>A0A4D4KZD0_STRVO</name>
<proteinExistence type="predicted"/>
<sequence length="88" mass="8963">MDGVGAGLGGRGQDLGLVEIAGRRGVTAQRIGFIGRAHMHSVPVRIGVDGYARDTGIPAGTGNTDSDLATVGDEHLAHDGSLLETSRV</sequence>
<accession>A0A4D4KZD0</accession>
<evidence type="ECO:0000313" key="1">
    <source>
        <dbReference type="EMBL" id="GDY54305.1"/>
    </source>
</evidence>
<reference evidence="1 2" key="1">
    <citation type="journal article" date="2020" name="Int. J. Syst. Evol. Microbiol.">
        <title>Reclassification of Streptomyces castelarensis and Streptomyces sporoclivatus as later heterotypic synonyms of Streptomyces antimycoticus.</title>
        <authorList>
            <person name="Komaki H."/>
            <person name="Tamura T."/>
        </authorList>
    </citation>
    <scope>NUCLEOTIDE SEQUENCE [LARGE SCALE GENOMIC DNA]</scope>
    <source>
        <strain evidence="1 2">NBRC 13459</strain>
    </source>
</reference>
<keyword evidence="2" id="KW-1185">Reference proteome</keyword>
<protein>
    <submittedName>
        <fullName evidence="1">Uncharacterized protein</fullName>
    </submittedName>
</protein>
<evidence type="ECO:0000313" key="2">
    <source>
        <dbReference type="Proteomes" id="UP000301309"/>
    </source>
</evidence>
<dbReference type="AlphaFoldDB" id="A0A4D4KZD0"/>